<dbReference type="AlphaFoldDB" id="A0A5B7ISM0"/>
<gene>
    <name evidence="1" type="ORF">E2C01_079932</name>
</gene>
<protein>
    <submittedName>
        <fullName evidence="1">Uncharacterized protein</fullName>
    </submittedName>
</protein>
<organism evidence="1 2">
    <name type="scientific">Portunus trituberculatus</name>
    <name type="common">Swimming crab</name>
    <name type="synonym">Neptunus trituberculatus</name>
    <dbReference type="NCBI Taxonomy" id="210409"/>
    <lineage>
        <taxon>Eukaryota</taxon>
        <taxon>Metazoa</taxon>
        <taxon>Ecdysozoa</taxon>
        <taxon>Arthropoda</taxon>
        <taxon>Crustacea</taxon>
        <taxon>Multicrustacea</taxon>
        <taxon>Malacostraca</taxon>
        <taxon>Eumalacostraca</taxon>
        <taxon>Eucarida</taxon>
        <taxon>Decapoda</taxon>
        <taxon>Pleocyemata</taxon>
        <taxon>Brachyura</taxon>
        <taxon>Eubrachyura</taxon>
        <taxon>Portunoidea</taxon>
        <taxon>Portunidae</taxon>
        <taxon>Portuninae</taxon>
        <taxon>Portunus</taxon>
    </lineage>
</organism>
<keyword evidence="2" id="KW-1185">Reference proteome</keyword>
<evidence type="ECO:0000313" key="1">
    <source>
        <dbReference type="EMBL" id="MPC85169.1"/>
    </source>
</evidence>
<dbReference type="EMBL" id="VSRR010067551">
    <property type="protein sequence ID" value="MPC85169.1"/>
    <property type="molecule type" value="Genomic_DNA"/>
</dbReference>
<reference evidence="1 2" key="1">
    <citation type="submission" date="2019-05" db="EMBL/GenBank/DDBJ databases">
        <title>Another draft genome of Portunus trituberculatus and its Hox gene families provides insights of decapod evolution.</title>
        <authorList>
            <person name="Jeong J.-H."/>
            <person name="Song I."/>
            <person name="Kim S."/>
            <person name="Choi T."/>
            <person name="Kim D."/>
            <person name="Ryu S."/>
            <person name="Kim W."/>
        </authorList>
    </citation>
    <scope>NUCLEOTIDE SEQUENCE [LARGE SCALE GENOMIC DNA]</scope>
    <source>
        <tissue evidence="1">Muscle</tissue>
    </source>
</reference>
<name>A0A5B7ISM0_PORTR</name>
<evidence type="ECO:0000313" key="2">
    <source>
        <dbReference type="Proteomes" id="UP000324222"/>
    </source>
</evidence>
<sequence>MRCFRAPLCPTSISSQTFGIRARGRRKGTMSIPSCLVCKKKMAEATEEEEKNIYSLPGKGKKRNAGRELRW</sequence>
<accession>A0A5B7ISM0</accession>
<comment type="caution">
    <text evidence="1">The sequence shown here is derived from an EMBL/GenBank/DDBJ whole genome shotgun (WGS) entry which is preliminary data.</text>
</comment>
<proteinExistence type="predicted"/>
<dbReference type="Proteomes" id="UP000324222">
    <property type="component" value="Unassembled WGS sequence"/>
</dbReference>